<feature type="domain" description="18S rRNA (guanine(1575)-N(7))-methyltransferase Bud23 C-terminal" evidence="5">
    <location>
        <begin position="215"/>
        <end position="285"/>
    </location>
</feature>
<dbReference type="SUPFAM" id="SSF53335">
    <property type="entry name" value="S-adenosyl-L-methionine-dependent methyltransferases"/>
    <property type="match status" value="1"/>
</dbReference>
<dbReference type="InterPro" id="IPR029063">
    <property type="entry name" value="SAM-dependent_MTases_sf"/>
</dbReference>
<keyword evidence="3" id="KW-0949">S-adenosyl-L-methionine</keyword>
<protein>
    <recommendedName>
        <fullName evidence="5">18S rRNA (guanine(1575)-N(7))-methyltransferase Bud23 C-terminal domain-containing protein</fullName>
    </recommendedName>
</protein>
<dbReference type="Pfam" id="PF12589">
    <property type="entry name" value="WBS_methylT"/>
    <property type="match status" value="1"/>
</dbReference>
<evidence type="ECO:0000256" key="3">
    <source>
        <dbReference type="ARBA" id="ARBA00022691"/>
    </source>
</evidence>
<keyword evidence="7" id="KW-1185">Reference proteome</keyword>
<dbReference type="PANTHER" id="PTHR12734">
    <property type="entry name" value="METHYLTRANSFERASE-RELATED"/>
    <property type="match status" value="1"/>
</dbReference>
<organism evidence="6 7">
    <name type="scientific">Paramicrosporidium saccamoebae</name>
    <dbReference type="NCBI Taxonomy" id="1246581"/>
    <lineage>
        <taxon>Eukaryota</taxon>
        <taxon>Fungi</taxon>
        <taxon>Fungi incertae sedis</taxon>
        <taxon>Cryptomycota</taxon>
        <taxon>Cryptomycota incertae sedis</taxon>
        <taxon>Paramicrosporidium</taxon>
    </lineage>
</organism>
<dbReference type="PANTHER" id="PTHR12734:SF0">
    <property type="entry name" value="18S RRNA (GUANINE-N(7))-METHYLTRANSFERASE-RELATED"/>
    <property type="match status" value="1"/>
</dbReference>
<evidence type="ECO:0000256" key="1">
    <source>
        <dbReference type="ARBA" id="ARBA00022603"/>
    </source>
</evidence>
<evidence type="ECO:0000256" key="2">
    <source>
        <dbReference type="ARBA" id="ARBA00022679"/>
    </source>
</evidence>
<dbReference type="InterPro" id="IPR039769">
    <property type="entry name" value="Bud23-like"/>
</dbReference>
<dbReference type="Gene3D" id="3.40.50.150">
    <property type="entry name" value="Vaccinia Virus protein VP39"/>
    <property type="match status" value="1"/>
</dbReference>
<dbReference type="CDD" id="cd02440">
    <property type="entry name" value="AdoMet_MTases"/>
    <property type="match status" value="1"/>
</dbReference>
<evidence type="ECO:0000313" key="6">
    <source>
        <dbReference type="EMBL" id="PJF19892.1"/>
    </source>
</evidence>
<dbReference type="AlphaFoldDB" id="A0A2H9TQ80"/>
<dbReference type="Proteomes" id="UP000240830">
    <property type="component" value="Unassembled WGS sequence"/>
</dbReference>
<dbReference type="STRING" id="1246581.A0A2H9TQ80"/>
<dbReference type="GO" id="GO:0070476">
    <property type="term" value="P:rRNA (guanine-N7)-methylation"/>
    <property type="evidence" value="ECO:0007669"/>
    <property type="project" value="InterPro"/>
</dbReference>
<name>A0A2H9TQ80_9FUNG</name>
<gene>
    <name evidence="6" type="ORF">PSACC_00291</name>
</gene>
<proteinExistence type="predicted"/>
<feature type="region of interest" description="Disordered" evidence="4">
    <location>
        <begin position="224"/>
        <end position="288"/>
    </location>
</feature>
<feature type="compositionally biased region" description="Basic and acidic residues" evidence="4">
    <location>
        <begin position="255"/>
        <end position="279"/>
    </location>
</feature>
<evidence type="ECO:0000313" key="7">
    <source>
        <dbReference type="Proteomes" id="UP000240830"/>
    </source>
</evidence>
<dbReference type="EMBL" id="MTSL01000030">
    <property type="protein sequence ID" value="PJF19892.1"/>
    <property type="molecule type" value="Genomic_DNA"/>
</dbReference>
<accession>A0A2H9TQ80</accession>
<evidence type="ECO:0000259" key="5">
    <source>
        <dbReference type="Pfam" id="PF12589"/>
    </source>
</evidence>
<reference evidence="6 7" key="1">
    <citation type="submission" date="2016-10" db="EMBL/GenBank/DDBJ databases">
        <title>The genome of Paramicrosporidium saccamoebae is the missing link in understanding Cryptomycota and Microsporidia evolution.</title>
        <authorList>
            <person name="Quandt C.A."/>
            <person name="Beaudet D."/>
            <person name="Corsaro D."/>
            <person name="Michel R."/>
            <person name="Corradi N."/>
            <person name="James T."/>
        </authorList>
    </citation>
    <scope>NUCLEOTIDE SEQUENCE [LARGE SCALE GENOMIC DNA]</scope>
    <source>
        <strain evidence="6 7">KSL3</strain>
    </source>
</reference>
<evidence type="ECO:0000256" key="4">
    <source>
        <dbReference type="SAM" id="MobiDB-lite"/>
    </source>
</evidence>
<comment type="caution">
    <text evidence="6">The sequence shown here is derived from an EMBL/GenBank/DDBJ whole genome shotgun (WGS) entry which is preliminary data.</text>
</comment>
<dbReference type="OrthoDB" id="2877at2759"/>
<sequence length="288" mass="32161">MAERALELLALPQDGTPRLLLDLGCGSGLSGDTIAAAGHYWVGMDISRPMLSTVLKAVLRLLDVAQERLRSQVVESDESEMEVDSSQSEYDSEESDGEEQEEGDPRCCIDLFHHDMGEGTCVRPGTFDGCISISALQWLCHSNKSCENPKSRLNRLFSTLFGSLSRGARAVFQFYPETSSQVDLILGCAMKAGFTGGLVVDFPNSTKAKKYYLCLMTGPSAQLPQGLEEQSDDHQVSIDKRSRKRQRESKRRVHDKSWVLDKKSLARKRGEEVKSDSKYTARKRRIKF</sequence>
<feature type="compositionally biased region" description="Acidic residues" evidence="4">
    <location>
        <begin position="90"/>
        <end position="102"/>
    </location>
</feature>
<keyword evidence="1" id="KW-0489">Methyltransferase</keyword>
<feature type="compositionally biased region" description="Basic residues" evidence="4">
    <location>
        <begin position="241"/>
        <end position="254"/>
    </location>
</feature>
<feature type="region of interest" description="Disordered" evidence="4">
    <location>
        <begin position="73"/>
        <end position="103"/>
    </location>
</feature>
<dbReference type="GO" id="GO:0016435">
    <property type="term" value="F:rRNA (guanine) methyltransferase activity"/>
    <property type="evidence" value="ECO:0007669"/>
    <property type="project" value="InterPro"/>
</dbReference>
<keyword evidence="2" id="KW-0808">Transferase</keyword>
<dbReference type="InterPro" id="IPR022238">
    <property type="entry name" value="Bud23_C"/>
</dbReference>
<dbReference type="GO" id="GO:0005730">
    <property type="term" value="C:nucleolus"/>
    <property type="evidence" value="ECO:0007669"/>
    <property type="project" value="TreeGrafter"/>
</dbReference>